<feature type="domain" description="FAD-binding" evidence="4">
    <location>
        <begin position="8"/>
        <end position="367"/>
    </location>
</feature>
<dbReference type="Proteomes" id="UP000799777">
    <property type="component" value="Unassembled WGS sequence"/>
</dbReference>
<evidence type="ECO:0000256" key="2">
    <source>
        <dbReference type="ARBA" id="ARBA00022827"/>
    </source>
</evidence>
<dbReference type="EMBL" id="ML978290">
    <property type="protein sequence ID" value="KAF2024582.1"/>
    <property type="molecule type" value="Genomic_DNA"/>
</dbReference>
<keyword evidence="2" id="KW-0274">FAD</keyword>
<dbReference type="AlphaFoldDB" id="A0A9P4GZ19"/>
<accession>A0A9P4GZ19</accession>
<evidence type="ECO:0000313" key="5">
    <source>
        <dbReference type="EMBL" id="KAF2024582.1"/>
    </source>
</evidence>
<protein>
    <submittedName>
        <fullName evidence="5">FAD/NAD(P)-binding domain-containing protein</fullName>
    </submittedName>
</protein>
<dbReference type="GO" id="GO:0016491">
    <property type="term" value="F:oxidoreductase activity"/>
    <property type="evidence" value="ECO:0007669"/>
    <property type="project" value="UniProtKB-KW"/>
</dbReference>
<dbReference type="InterPro" id="IPR051704">
    <property type="entry name" value="FAD_aromatic-hydroxylase"/>
</dbReference>
<name>A0A9P4GZ19_9PLEO</name>
<reference evidence="5" key="1">
    <citation type="journal article" date="2020" name="Stud. Mycol.">
        <title>101 Dothideomycetes genomes: a test case for predicting lifestyles and emergence of pathogens.</title>
        <authorList>
            <person name="Haridas S."/>
            <person name="Albert R."/>
            <person name="Binder M."/>
            <person name="Bloem J."/>
            <person name="Labutti K."/>
            <person name="Salamov A."/>
            <person name="Andreopoulos B."/>
            <person name="Baker S."/>
            <person name="Barry K."/>
            <person name="Bills G."/>
            <person name="Bluhm B."/>
            <person name="Cannon C."/>
            <person name="Castanera R."/>
            <person name="Culley D."/>
            <person name="Daum C."/>
            <person name="Ezra D."/>
            <person name="Gonzalez J."/>
            <person name="Henrissat B."/>
            <person name="Kuo A."/>
            <person name="Liang C."/>
            <person name="Lipzen A."/>
            <person name="Lutzoni F."/>
            <person name="Magnuson J."/>
            <person name="Mondo S."/>
            <person name="Nolan M."/>
            <person name="Ohm R."/>
            <person name="Pangilinan J."/>
            <person name="Park H.-J."/>
            <person name="Ramirez L."/>
            <person name="Alfaro M."/>
            <person name="Sun H."/>
            <person name="Tritt A."/>
            <person name="Yoshinaga Y."/>
            <person name="Zwiers L.-H."/>
            <person name="Turgeon B."/>
            <person name="Goodwin S."/>
            <person name="Spatafora J."/>
            <person name="Crous P."/>
            <person name="Grigoriev I."/>
        </authorList>
    </citation>
    <scope>NUCLEOTIDE SEQUENCE</scope>
    <source>
        <strain evidence="5">CBS 110217</strain>
    </source>
</reference>
<dbReference type="SUPFAM" id="SSF51905">
    <property type="entry name" value="FAD/NAD(P)-binding domain"/>
    <property type="match status" value="1"/>
</dbReference>
<dbReference type="PANTHER" id="PTHR46865">
    <property type="entry name" value="OXIDOREDUCTASE-RELATED"/>
    <property type="match status" value="1"/>
</dbReference>
<dbReference type="GO" id="GO:0071949">
    <property type="term" value="F:FAD binding"/>
    <property type="evidence" value="ECO:0007669"/>
    <property type="project" value="InterPro"/>
</dbReference>
<dbReference type="Gene3D" id="3.50.50.60">
    <property type="entry name" value="FAD/NAD(P)-binding domain"/>
    <property type="match status" value="1"/>
</dbReference>
<keyword evidence="3" id="KW-0560">Oxidoreductase</keyword>
<dbReference type="InterPro" id="IPR036188">
    <property type="entry name" value="FAD/NAD-bd_sf"/>
</dbReference>
<sequence length="433" mass="47646">MAQQPLSILISGAGVAGASLALTLARQPGFKTIPHITLVERSPVPRTTGQAVDIRALGVDVIRRLGLEPDIKARHTTESGLAILNGKGNIVAELPRTGDAKNQSASSEYEILRGDLAGLLLDGVNEAKERGVNVDVVYGESIENIEEREDGSGVDVYFANGKLANQKFDVVIGADGIASKTRACMFGKKDLKEFVEPSGMYIAFFSIPRIPSDDRLWRWSAMPGGMGMHLRPHCNGKTMGVYFTICNNKPARDPELEDVLHSDVASQKAYFKQRFQGKEWQTARFLEGLEKSEDFYCTHWCRVITPQWAKGHCVTVGDAAFATMGIGTSLAMIGAYCISGELAKITSPSDVPDALQKYEACFRPYVEKHQGYNFGGMQLANLQSAWGLWIFHVLVKVMVALHIPQLLMRFFGGEGKEAWKLPEYGWEDEKVAK</sequence>
<organism evidence="5 6">
    <name type="scientific">Setomelanomma holmii</name>
    <dbReference type="NCBI Taxonomy" id="210430"/>
    <lineage>
        <taxon>Eukaryota</taxon>
        <taxon>Fungi</taxon>
        <taxon>Dikarya</taxon>
        <taxon>Ascomycota</taxon>
        <taxon>Pezizomycotina</taxon>
        <taxon>Dothideomycetes</taxon>
        <taxon>Pleosporomycetidae</taxon>
        <taxon>Pleosporales</taxon>
        <taxon>Pleosporineae</taxon>
        <taxon>Phaeosphaeriaceae</taxon>
        <taxon>Setomelanomma</taxon>
    </lineage>
</organism>
<gene>
    <name evidence="5" type="ORF">EK21DRAFT_78353</name>
</gene>
<keyword evidence="6" id="KW-1185">Reference proteome</keyword>
<evidence type="ECO:0000256" key="1">
    <source>
        <dbReference type="ARBA" id="ARBA00022630"/>
    </source>
</evidence>
<evidence type="ECO:0000259" key="4">
    <source>
        <dbReference type="Pfam" id="PF01494"/>
    </source>
</evidence>
<dbReference type="OrthoDB" id="655030at2759"/>
<evidence type="ECO:0000256" key="3">
    <source>
        <dbReference type="ARBA" id="ARBA00023002"/>
    </source>
</evidence>
<proteinExistence type="predicted"/>
<keyword evidence="1" id="KW-0285">Flavoprotein</keyword>
<dbReference type="PANTHER" id="PTHR46865:SF2">
    <property type="entry name" value="MONOOXYGENASE"/>
    <property type="match status" value="1"/>
</dbReference>
<dbReference type="Pfam" id="PF01494">
    <property type="entry name" value="FAD_binding_3"/>
    <property type="match status" value="1"/>
</dbReference>
<dbReference type="PRINTS" id="PR00420">
    <property type="entry name" value="RNGMNOXGNASE"/>
</dbReference>
<evidence type="ECO:0000313" key="6">
    <source>
        <dbReference type="Proteomes" id="UP000799777"/>
    </source>
</evidence>
<comment type="caution">
    <text evidence="5">The sequence shown here is derived from an EMBL/GenBank/DDBJ whole genome shotgun (WGS) entry which is preliminary data.</text>
</comment>
<dbReference type="InterPro" id="IPR002938">
    <property type="entry name" value="FAD-bd"/>
</dbReference>